<protein>
    <submittedName>
        <fullName evidence="4">Speckle-type POZ protein (inferred by orthology to a human protein)</fullName>
    </submittedName>
</protein>
<dbReference type="InterPro" id="IPR000210">
    <property type="entry name" value="BTB/POZ_dom"/>
</dbReference>
<dbReference type="Proteomes" id="UP000046392">
    <property type="component" value="Unplaced"/>
</dbReference>
<dbReference type="GO" id="GO:0030163">
    <property type="term" value="P:protein catabolic process"/>
    <property type="evidence" value="ECO:0007669"/>
    <property type="project" value="UniProtKB-ARBA"/>
</dbReference>
<accession>A0A0N5BT32</accession>
<evidence type="ECO:0000313" key="4">
    <source>
        <dbReference type="WBParaSite" id="SPAL_0000902500.1"/>
    </source>
</evidence>
<evidence type="ECO:0000313" key="3">
    <source>
        <dbReference type="Proteomes" id="UP000046392"/>
    </source>
</evidence>
<feature type="domain" description="BTB" evidence="1">
    <location>
        <begin position="136"/>
        <end position="198"/>
    </location>
</feature>
<dbReference type="SUPFAM" id="SSF49599">
    <property type="entry name" value="TRAF domain-like"/>
    <property type="match status" value="1"/>
</dbReference>
<sequence length="296" mass="34181">MKWHVFMYPVEVNNIHEDCISIKLYLKDVNWIELTAIYSFYILSVDGKKKHSNVSGIKRFNKGNTICFIEEFLKQDLLRDSDNELLPNGNLILGCEIFYYFGAINTVELLTNNNTNESLHLLSDDIAGLLESSKFSGCVIKVGNSKINVHKCILASRSQVFDSILTRKQCESNPYIIEIDCFRFDVVYEMIYYLYTGKSPNMDEMACKMLEIGEICKLKQLKLMAEESLIHSLSIENACNYLVCSELYSSEILKDWCLRFIYLNAENIVNKEEWKKVVSDYPLLIAKIFNIAVNID</sequence>
<dbReference type="SMART" id="SM00225">
    <property type="entry name" value="BTB"/>
    <property type="match status" value="1"/>
</dbReference>
<proteinExistence type="predicted"/>
<organism evidence="3 4">
    <name type="scientific">Strongyloides papillosus</name>
    <name type="common">Intestinal threadworm</name>
    <dbReference type="NCBI Taxonomy" id="174720"/>
    <lineage>
        <taxon>Eukaryota</taxon>
        <taxon>Metazoa</taxon>
        <taxon>Ecdysozoa</taxon>
        <taxon>Nematoda</taxon>
        <taxon>Chromadorea</taxon>
        <taxon>Rhabditida</taxon>
        <taxon>Tylenchina</taxon>
        <taxon>Panagrolaimomorpha</taxon>
        <taxon>Strongyloidoidea</taxon>
        <taxon>Strongyloididae</taxon>
        <taxon>Strongyloides</taxon>
    </lineage>
</organism>
<reference evidence="4" key="1">
    <citation type="submission" date="2017-02" db="UniProtKB">
        <authorList>
            <consortium name="WormBaseParasite"/>
        </authorList>
    </citation>
    <scope>IDENTIFICATION</scope>
</reference>
<feature type="domain" description="MATH" evidence="2">
    <location>
        <begin position="1"/>
        <end position="97"/>
    </location>
</feature>
<keyword evidence="3" id="KW-1185">Reference proteome</keyword>
<evidence type="ECO:0000259" key="1">
    <source>
        <dbReference type="PROSITE" id="PS50097"/>
    </source>
</evidence>
<dbReference type="InterPro" id="IPR008974">
    <property type="entry name" value="TRAF-like"/>
</dbReference>
<dbReference type="PROSITE" id="PS50144">
    <property type="entry name" value="MATH"/>
    <property type="match status" value="1"/>
</dbReference>
<dbReference type="InterPro" id="IPR011333">
    <property type="entry name" value="SKP1/BTB/POZ_sf"/>
</dbReference>
<dbReference type="STRING" id="174720.A0A0N5BT32"/>
<dbReference type="Gene3D" id="1.25.40.420">
    <property type="match status" value="1"/>
</dbReference>
<dbReference type="AlphaFoldDB" id="A0A0N5BT32"/>
<dbReference type="Pfam" id="PF00651">
    <property type="entry name" value="BTB"/>
    <property type="match status" value="1"/>
</dbReference>
<dbReference type="PROSITE" id="PS50097">
    <property type="entry name" value="BTB"/>
    <property type="match status" value="1"/>
</dbReference>
<dbReference type="WBParaSite" id="SPAL_0000902500.1">
    <property type="protein sequence ID" value="SPAL_0000902500.1"/>
    <property type="gene ID" value="SPAL_0000902500"/>
</dbReference>
<dbReference type="Gene3D" id="2.60.210.10">
    <property type="entry name" value="Apoptosis, Tumor Necrosis Factor Receptor Associated Protein 2, Chain A"/>
    <property type="match status" value="1"/>
</dbReference>
<evidence type="ECO:0000259" key="2">
    <source>
        <dbReference type="PROSITE" id="PS50144"/>
    </source>
</evidence>
<dbReference type="Gene3D" id="3.30.710.10">
    <property type="entry name" value="Potassium Channel Kv1.1, Chain A"/>
    <property type="match status" value="1"/>
</dbReference>
<dbReference type="PANTHER" id="PTHR24413">
    <property type="entry name" value="SPECKLE-TYPE POZ PROTEIN"/>
    <property type="match status" value="1"/>
</dbReference>
<dbReference type="SUPFAM" id="SSF54695">
    <property type="entry name" value="POZ domain"/>
    <property type="match status" value="1"/>
</dbReference>
<dbReference type="InterPro" id="IPR002083">
    <property type="entry name" value="MATH/TRAF_dom"/>
</dbReference>
<name>A0A0N5BT32_STREA</name>